<dbReference type="Proteomes" id="UP000001505">
    <property type="component" value="Chromosome"/>
</dbReference>
<protein>
    <submittedName>
        <fullName evidence="2 3">Transposase</fullName>
    </submittedName>
</protein>
<proteinExistence type="predicted"/>
<feature type="domain" description="Insertion element IS402-like" evidence="1">
    <location>
        <begin position="8"/>
        <end position="84"/>
    </location>
</feature>
<evidence type="ECO:0000259" key="1">
    <source>
        <dbReference type="Pfam" id="PF13340"/>
    </source>
</evidence>
<dbReference type="KEGG" id="wch:wcw_1741"/>
<dbReference type="PANTHER" id="PTHR46637">
    <property type="entry name" value="TIS1421-TRANSPOSASE PROTEIN A"/>
    <property type="match status" value="1"/>
</dbReference>
<dbReference type="KEGG" id="wch:wcw_0734"/>
<evidence type="ECO:0000313" key="3">
    <source>
        <dbReference type="EMBL" id="ADI39082.1"/>
    </source>
</evidence>
<evidence type="ECO:0000313" key="4">
    <source>
        <dbReference type="Proteomes" id="UP000001505"/>
    </source>
</evidence>
<dbReference type="HOGENOM" id="CLU_055261_2_2_0"/>
<dbReference type="STRING" id="716544.wcw_0734"/>
<evidence type="ECO:0000313" key="2">
    <source>
        <dbReference type="EMBL" id="ADI38101.1"/>
    </source>
</evidence>
<dbReference type="RefSeq" id="WP_013181820.1">
    <property type="nucleotide sequence ID" value="NC_014225.1"/>
</dbReference>
<dbReference type="EMBL" id="CP001928">
    <property type="protein sequence ID" value="ADI38101.1"/>
    <property type="molecule type" value="Genomic_DNA"/>
</dbReference>
<dbReference type="InterPro" id="IPR052909">
    <property type="entry name" value="Transposase_6_like"/>
</dbReference>
<dbReference type="Pfam" id="PF13340">
    <property type="entry name" value="DUF4096"/>
    <property type="match status" value="1"/>
</dbReference>
<dbReference type="AlphaFoldDB" id="D6YSN7"/>
<dbReference type="eggNOG" id="COG3293">
    <property type="taxonomic scope" value="Bacteria"/>
</dbReference>
<accession>D6YSN7</accession>
<reference evidence="3 4" key="1">
    <citation type="journal article" date="2010" name="PLoS ONE">
        <title>The Waddlia genome: a window into chlamydial biology.</title>
        <authorList>
            <person name="Bertelli C."/>
            <person name="Collyn F."/>
            <person name="Croxatto A."/>
            <person name="Ruckert C."/>
            <person name="Polkinghorne A."/>
            <person name="Kebbi-Beghdadi C."/>
            <person name="Goesmann A."/>
            <person name="Vaughan L."/>
            <person name="Greub G."/>
        </authorList>
    </citation>
    <scope>NUCLEOTIDE SEQUENCE [LARGE SCALE GENOMIC DNA]</scope>
    <source>
        <strain evidence="4">ATCC VR-1470 / WSU 86-1044</strain>
        <strain evidence="3">WSU 86-1044</strain>
    </source>
</reference>
<name>D6YSN7_WADCW</name>
<dbReference type="EMBL" id="CP001928">
    <property type="protein sequence ID" value="ADI39082.1"/>
    <property type="molecule type" value="Genomic_DNA"/>
</dbReference>
<keyword evidence="4" id="KW-1185">Reference proteome</keyword>
<dbReference type="PANTHER" id="PTHR46637:SF1">
    <property type="entry name" value="BLL5188 PROTEIN"/>
    <property type="match status" value="1"/>
</dbReference>
<sequence>MKRGFNYLSDEQWEIISRLMDTKFPLERGTPRSNMRKVWNSIIYILTRGCRWIDLPSNPKWYVPRSTAHKWAKQLSENGTLDRVLSGLLQKGVQQGLIDLSQLAVDGSFSPLSRRRRGGISWIQRQGLINPSNRRWKRQTFSSNHNRCWRKRKDRS</sequence>
<dbReference type="InterPro" id="IPR025161">
    <property type="entry name" value="IS402-like_dom"/>
</dbReference>
<organism evidence="3 4">
    <name type="scientific">Waddlia chondrophila (strain ATCC VR-1470 / WSU 86-1044)</name>
    <dbReference type="NCBI Taxonomy" id="716544"/>
    <lineage>
        <taxon>Bacteria</taxon>
        <taxon>Pseudomonadati</taxon>
        <taxon>Chlamydiota</taxon>
        <taxon>Chlamydiia</taxon>
        <taxon>Parachlamydiales</taxon>
        <taxon>Waddliaceae</taxon>
        <taxon>Waddlia</taxon>
    </lineage>
</organism>
<gene>
    <name evidence="2" type="ordered locus">wcw_0734</name>
    <name evidence="3" type="ordered locus">wcw_1741</name>
</gene>